<reference evidence="2 3" key="2">
    <citation type="journal article" date="2016" name="Genome Announc.">
        <title>Complete Genome Sequence of Algoriphagus sp. Strain M8-2, Isolated from a Brackish Lake.</title>
        <authorList>
            <person name="Muraguchi Y."/>
            <person name="Kushimoto K."/>
            <person name="Ohtsubo Y."/>
            <person name="Suzuki T."/>
            <person name="Dohra H."/>
            <person name="Kimbara K."/>
            <person name="Shintani M."/>
        </authorList>
    </citation>
    <scope>NUCLEOTIDE SEQUENCE [LARGE SCALE GENOMIC DNA]</scope>
    <source>
        <strain evidence="2 3">M8-2</strain>
    </source>
</reference>
<dbReference type="PATRIC" id="fig|1727163.4.peg.1673"/>
<reference evidence="3" key="1">
    <citation type="submission" date="2015-09" db="EMBL/GenBank/DDBJ databases">
        <title>Complete sequence of Algoriphagus sp. M8-2.</title>
        <authorList>
            <person name="Shintani M."/>
        </authorList>
    </citation>
    <scope>NUCLEOTIDE SEQUENCE [LARGE SCALE GENOMIC DNA]</scope>
    <source>
        <strain evidence="3">M8-2</strain>
    </source>
</reference>
<dbReference type="Proteomes" id="UP000073816">
    <property type="component" value="Chromosome"/>
</dbReference>
<name>A0A142EML0_9BACT</name>
<dbReference type="OrthoDB" id="1493774at2"/>
<organism evidence="2 3">
    <name type="scientific">Algoriphagus sanaruensis</name>
    <dbReference type="NCBI Taxonomy" id="1727163"/>
    <lineage>
        <taxon>Bacteria</taxon>
        <taxon>Pseudomonadati</taxon>
        <taxon>Bacteroidota</taxon>
        <taxon>Cytophagia</taxon>
        <taxon>Cytophagales</taxon>
        <taxon>Cyclobacteriaceae</taxon>
        <taxon>Algoriphagus</taxon>
    </lineage>
</organism>
<keyword evidence="1" id="KW-0472">Membrane</keyword>
<keyword evidence="1" id="KW-0812">Transmembrane</keyword>
<protein>
    <submittedName>
        <fullName evidence="2">Nitrogen fixation protein FixH</fullName>
    </submittedName>
</protein>
<keyword evidence="3" id="KW-1185">Reference proteome</keyword>
<sequence>MNWGKGILVTIILFVAFIMTLVVISVKQDDIHLVTENYYEKEIKYQEQIEREKSAAQLNREVLLFDAASKVILLDLPIGAKGELQLFRPSDARLDQLLPLEIKDSGKTSISLNQLKPGYWRVKLTWVEDGVEYYEESKITI</sequence>
<dbReference type="KEGG" id="alm:AO498_08065"/>
<accession>A0A142EML0</accession>
<dbReference type="Pfam" id="PF05751">
    <property type="entry name" value="FixH"/>
    <property type="match status" value="1"/>
</dbReference>
<dbReference type="STRING" id="1727163.AO498_08065"/>
<evidence type="ECO:0000313" key="2">
    <source>
        <dbReference type="EMBL" id="AMQ56365.1"/>
    </source>
</evidence>
<keyword evidence="1" id="KW-1133">Transmembrane helix</keyword>
<gene>
    <name evidence="2" type="ORF">AO498_08065</name>
</gene>
<feature type="transmembrane region" description="Helical" evidence="1">
    <location>
        <begin position="6"/>
        <end position="26"/>
    </location>
</feature>
<proteinExistence type="predicted"/>
<dbReference type="InterPro" id="IPR008620">
    <property type="entry name" value="FixH"/>
</dbReference>
<evidence type="ECO:0000256" key="1">
    <source>
        <dbReference type="SAM" id="Phobius"/>
    </source>
</evidence>
<dbReference type="AlphaFoldDB" id="A0A142EML0"/>
<evidence type="ECO:0000313" key="3">
    <source>
        <dbReference type="Proteomes" id="UP000073816"/>
    </source>
</evidence>
<dbReference type="EMBL" id="CP012836">
    <property type="protein sequence ID" value="AMQ56365.1"/>
    <property type="molecule type" value="Genomic_DNA"/>
</dbReference>
<dbReference type="RefSeq" id="WP_067545781.1">
    <property type="nucleotide sequence ID" value="NZ_CP012836.1"/>
</dbReference>